<dbReference type="AlphaFoldDB" id="A0AAN9M5F9"/>
<evidence type="ECO:0000256" key="4">
    <source>
        <dbReference type="ARBA" id="ARBA00022525"/>
    </source>
</evidence>
<feature type="compositionally biased region" description="Basic and acidic residues" evidence="8">
    <location>
        <begin position="121"/>
        <end position="130"/>
    </location>
</feature>
<evidence type="ECO:0000256" key="5">
    <source>
        <dbReference type="ARBA" id="ARBA00022702"/>
    </source>
</evidence>
<evidence type="ECO:0000256" key="7">
    <source>
        <dbReference type="ARBA" id="ARBA00023278"/>
    </source>
</evidence>
<dbReference type="EMBL" id="JAYMYR010000008">
    <property type="protein sequence ID" value="KAK7346539.1"/>
    <property type="molecule type" value="Genomic_DNA"/>
</dbReference>
<feature type="compositionally biased region" description="Basic and acidic residues" evidence="8">
    <location>
        <begin position="61"/>
        <end position="71"/>
    </location>
</feature>
<dbReference type="GO" id="GO:0005179">
    <property type="term" value="F:hormone activity"/>
    <property type="evidence" value="ECO:0007669"/>
    <property type="project" value="UniProtKB-KW"/>
</dbReference>
<keyword evidence="7" id="KW-0379">Hydroxylation</keyword>
<feature type="compositionally biased region" description="Polar residues" evidence="8">
    <location>
        <begin position="96"/>
        <end position="105"/>
    </location>
</feature>
<dbReference type="GO" id="GO:2000280">
    <property type="term" value="P:regulation of root development"/>
    <property type="evidence" value="ECO:0007669"/>
    <property type="project" value="TreeGrafter"/>
</dbReference>
<keyword evidence="4" id="KW-0964">Secreted</keyword>
<sequence length="149" mass="16071">MAKLQTLHKYFFIFLALVAYHGSLLAYGRKMNINPLNQHSLPNTNTVPNYAPSHKTNSESPHYEEASKLEDSGAGNTNAFRPTTPGGSPGVGHEMITSNDNNTKSLLAVHSPDAEVSVTEGSKDDFKPTDPGHSPGVGHAYKNKIGQQN</sequence>
<proteinExistence type="inferred from homology"/>
<comment type="similarity">
    <text evidence="2">Belongs to the C-terminally encoded plant signaling peptide (CEP) family.</text>
</comment>
<evidence type="ECO:0000256" key="6">
    <source>
        <dbReference type="ARBA" id="ARBA00022729"/>
    </source>
</evidence>
<feature type="compositionally biased region" description="Polar residues" evidence="8">
    <location>
        <begin position="38"/>
        <end position="60"/>
    </location>
</feature>
<keyword evidence="3" id="KW-0052">Apoplast</keyword>
<evidence type="ECO:0000256" key="8">
    <source>
        <dbReference type="SAM" id="MobiDB-lite"/>
    </source>
</evidence>
<accession>A0AAN9M5F9</accession>
<dbReference type="GO" id="GO:1902025">
    <property type="term" value="P:nitrate import"/>
    <property type="evidence" value="ECO:0007669"/>
    <property type="project" value="TreeGrafter"/>
</dbReference>
<dbReference type="GO" id="GO:0006995">
    <property type="term" value="P:cellular response to nitrogen starvation"/>
    <property type="evidence" value="ECO:0007669"/>
    <property type="project" value="UniProtKB-ARBA"/>
</dbReference>
<evidence type="ECO:0000313" key="9">
    <source>
        <dbReference type="EMBL" id="KAK7346539.1"/>
    </source>
</evidence>
<dbReference type="GO" id="GO:1901371">
    <property type="term" value="P:regulation of leaf morphogenesis"/>
    <property type="evidence" value="ECO:0007669"/>
    <property type="project" value="TreeGrafter"/>
</dbReference>
<protein>
    <submittedName>
        <fullName evidence="9">Uncharacterized protein</fullName>
    </submittedName>
</protein>
<keyword evidence="6" id="KW-0732">Signal</keyword>
<comment type="subcellular location">
    <subcellularLocation>
        <location evidence="1">Secreted</location>
        <location evidence="1">Extracellular space</location>
        <location evidence="1">Apoplast</location>
    </subcellularLocation>
</comment>
<dbReference type="GO" id="GO:0048364">
    <property type="term" value="P:root development"/>
    <property type="evidence" value="ECO:0007669"/>
    <property type="project" value="InterPro"/>
</dbReference>
<keyword evidence="10" id="KW-1185">Reference proteome</keyword>
<dbReference type="Proteomes" id="UP001374584">
    <property type="component" value="Unassembled WGS sequence"/>
</dbReference>
<evidence type="ECO:0000256" key="2">
    <source>
        <dbReference type="ARBA" id="ARBA00008963"/>
    </source>
</evidence>
<evidence type="ECO:0000313" key="10">
    <source>
        <dbReference type="Proteomes" id="UP001374584"/>
    </source>
</evidence>
<organism evidence="9 10">
    <name type="scientific">Phaseolus coccineus</name>
    <name type="common">Scarlet runner bean</name>
    <name type="synonym">Phaseolus multiflorus</name>
    <dbReference type="NCBI Taxonomy" id="3886"/>
    <lineage>
        <taxon>Eukaryota</taxon>
        <taxon>Viridiplantae</taxon>
        <taxon>Streptophyta</taxon>
        <taxon>Embryophyta</taxon>
        <taxon>Tracheophyta</taxon>
        <taxon>Spermatophyta</taxon>
        <taxon>Magnoliopsida</taxon>
        <taxon>eudicotyledons</taxon>
        <taxon>Gunneridae</taxon>
        <taxon>Pentapetalae</taxon>
        <taxon>rosids</taxon>
        <taxon>fabids</taxon>
        <taxon>Fabales</taxon>
        <taxon>Fabaceae</taxon>
        <taxon>Papilionoideae</taxon>
        <taxon>50 kb inversion clade</taxon>
        <taxon>NPAAA clade</taxon>
        <taxon>indigoferoid/millettioid clade</taxon>
        <taxon>Phaseoleae</taxon>
        <taxon>Phaseolus</taxon>
    </lineage>
</organism>
<evidence type="ECO:0000256" key="3">
    <source>
        <dbReference type="ARBA" id="ARBA00022523"/>
    </source>
</evidence>
<comment type="caution">
    <text evidence="9">The sequence shown here is derived from an EMBL/GenBank/DDBJ whole genome shotgun (WGS) entry which is preliminary data.</text>
</comment>
<gene>
    <name evidence="9" type="ORF">VNO80_21060</name>
</gene>
<name>A0AAN9M5F9_PHACN</name>
<feature type="region of interest" description="Disordered" evidence="8">
    <location>
        <begin position="38"/>
        <end position="149"/>
    </location>
</feature>
<evidence type="ECO:0000256" key="1">
    <source>
        <dbReference type="ARBA" id="ARBA00004271"/>
    </source>
</evidence>
<dbReference type="GO" id="GO:0048046">
    <property type="term" value="C:apoplast"/>
    <property type="evidence" value="ECO:0007669"/>
    <property type="project" value="UniProtKB-SubCell"/>
</dbReference>
<keyword evidence="5" id="KW-0372">Hormone</keyword>
<dbReference type="InterPro" id="IPR033250">
    <property type="entry name" value="CEP"/>
</dbReference>
<dbReference type="PANTHER" id="PTHR33348:SF44">
    <property type="entry name" value="PRECURSOR OF CEP6"/>
    <property type="match status" value="1"/>
</dbReference>
<reference evidence="9 10" key="1">
    <citation type="submission" date="2024-01" db="EMBL/GenBank/DDBJ databases">
        <title>The genomes of 5 underutilized Papilionoideae crops provide insights into root nodulation and disease resistanc.</title>
        <authorList>
            <person name="Jiang F."/>
        </authorList>
    </citation>
    <scope>NUCLEOTIDE SEQUENCE [LARGE SCALE GENOMIC DNA]</scope>
    <source>
        <strain evidence="9">JINMINGXINNONG_FW02</strain>
        <tissue evidence="9">Leaves</tissue>
    </source>
</reference>
<dbReference type="PANTHER" id="PTHR33348">
    <property type="entry name" value="PRECURSOR OF CEP5"/>
    <property type="match status" value="1"/>
</dbReference>